<dbReference type="EMBL" id="OGTP01000002">
    <property type="protein sequence ID" value="SPB13707.1"/>
    <property type="molecule type" value="Genomic_DNA"/>
</dbReference>
<dbReference type="AlphaFoldDB" id="A0A2U3I0T0"/>
<reference evidence="2" key="1">
    <citation type="submission" date="2018-01" db="EMBL/GenBank/DDBJ databases">
        <authorList>
            <person name="Peeters C."/>
        </authorList>
    </citation>
    <scope>NUCLEOTIDE SEQUENCE [LARGE SCALE GENOMIC DNA]</scope>
</reference>
<dbReference type="Proteomes" id="UP000238169">
    <property type="component" value="Unassembled WGS sequence"/>
</dbReference>
<proteinExistence type="predicted"/>
<gene>
    <name evidence="1" type="ORF">NOV72_00971</name>
</gene>
<evidence type="ECO:0000313" key="2">
    <source>
        <dbReference type="Proteomes" id="UP000238169"/>
    </source>
</evidence>
<sequence>MSGEPACERGAVHSRWLNACRIQNAKGVYAGAWGLVSNGVEARGEMMCVACADFQTRQ</sequence>
<evidence type="ECO:0000313" key="1">
    <source>
        <dbReference type="EMBL" id="SPB13707.1"/>
    </source>
</evidence>
<accession>A0A2U3I0T0</accession>
<name>A0A2U3I0T0_9BURK</name>
<organism evidence="1 2">
    <name type="scientific">Caballeronia novacaledonica</name>
    <dbReference type="NCBI Taxonomy" id="1544861"/>
    <lineage>
        <taxon>Bacteria</taxon>
        <taxon>Pseudomonadati</taxon>
        <taxon>Pseudomonadota</taxon>
        <taxon>Betaproteobacteria</taxon>
        <taxon>Burkholderiales</taxon>
        <taxon>Burkholderiaceae</taxon>
        <taxon>Caballeronia</taxon>
    </lineage>
</organism>
<protein>
    <submittedName>
        <fullName evidence="1">Uncharacterized protein</fullName>
    </submittedName>
</protein>
<keyword evidence="2" id="KW-1185">Reference proteome</keyword>